<keyword evidence="5" id="KW-0862">Zinc</keyword>
<evidence type="ECO:0000256" key="2">
    <source>
        <dbReference type="ARBA" id="ARBA00022705"/>
    </source>
</evidence>
<dbReference type="Gene3D" id="1.10.287.610">
    <property type="entry name" value="Helix hairpin bin"/>
    <property type="match status" value="1"/>
</dbReference>
<evidence type="ECO:0000256" key="5">
    <source>
        <dbReference type="ARBA" id="ARBA00022833"/>
    </source>
</evidence>
<proteinExistence type="predicted"/>
<keyword evidence="4" id="KW-0227">DNA damage</keyword>
<gene>
    <name evidence="9" type="ORF">NM04_20275</name>
</gene>
<dbReference type="GO" id="GO:0016874">
    <property type="term" value="F:ligase activity"/>
    <property type="evidence" value="ECO:0007669"/>
    <property type="project" value="UniProtKB-KW"/>
</dbReference>
<evidence type="ECO:0000313" key="10">
    <source>
        <dbReference type="Proteomes" id="UP000283254"/>
    </source>
</evidence>
<comment type="caution">
    <text evidence="9">The sequence shown here is derived from an EMBL/GenBank/DDBJ whole genome shotgun (WGS) entry which is preliminary data.</text>
</comment>
<dbReference type="FunFam" id="1.10.287.610:FF:000002">
    <property type="entry name" value="DNA ligase"/>
    <property type="match status" value="1"/>
</dbReference>
<evidence type="ECO:0000256" key="3">
    <source>
        <dbReference type="ARBA" id="ARBA00022723"/>
    </source>
</evidence>
<evidence type="ECO:0000256" key="4">
    <source>
        <dbReference type="ARBA" id="ARBA00022763"/>
    </source>
</evidence>
<evidence type="ECO:0000256" key="6">
    <source>
        <dbReference type="ARBA" id="ARBA00022842"/>
    </source>
</evidence>
<reference evidence="9" key="1">
    <citation type="submission" date="2014-10" db="EMBL/GenBank/DDBJ databases">
        <title>Massilia sp. genome.</title>
        <authorList>
            <person name="Xu B."/>
            <person name="Dai L."/>
            <person name="Huang Z."/>
        </authorList>
    </citation>
    <scope>NUCLEOTIDE SEQUENCE [LARGE SCALE GENOMIC DNA]</scope>
    <source>
        <strain evidence="9">CFS-1</strain>
    </source>
</reference>
<protein>
    <submittedName>
        <fullName evidence="9">Uncharacterized protein</fullName>
    </submittedName>
</protein>
<evidence type="ECO:0000313" key="9">
    <source>
        <dbReference type="EMBL" id="RNF28990.1"/>
    </source>
</evidence>
<evidence type="ECO:0000256" key="1">
    <source>
        <dbReference type="ARBA" id="ARBA00022598"/>
    </source>
</evidence>
<dbReference type="GO" id="GO:0006260">
    <property type="term" value="P:DNA replication"/>
    <property type="evidence" value="ECO:0007669"/>
    <property type="project" value="UniProtKB-KW"/>
</dbReference>
<name>A0A422QGA4_9BURK</name>
<dbReference type="SUPFAM" id="SSF56091">
    <property type="entry name" value="DNA ligase/mRNA capping enzyme, catalytic domain"/>
    <property type="match status" value="1"/>
</dbReference>
<dbReference type="AlphaFoldDB" id="A0A422QGA4"/>
<keyword evidence="7" id="KW-0520">NAD</keyword>
<dbReference type="EMBL" id="JSAB01000264">
    <property type="protein sequence ID" value="RNF28990.1"/>
    <property type="molecule type" value="Genomic_DNA"/>
</dbReference>
<keyword evidence="2" id="KW-0235">DNA replication</keyword>
<keyword evidence="1" id="KW-0436">Ligase</keyword>
<keyword evidence="6" id="KW-0460">Magnesium</keyword>
<evidence type="ECO:0000256" key="8">
    <source>
        <dbReference type="ARBA" id="ARBA00023204"/>
    </source>
</evidence>
<organism evidence="9 10">
    <name type="scientific">Massilia aurea</name>
    <dbReference type="NCBI Taxonomy" id="373040"/>
    <lineage>
        <taxon>Bacteria</taxon>
        <taxon>Pseudomonadati</taxon>
        <taxon>Pseudomonadota</taxon>
        <taxon>Betaproteobacteria</taxon>
        <taxon>Burkholderiales</taxon>
        <taxon>Oxalobacteraceae</taxon>
        <taxon>Telluria group</taxon>
        <taxon>Massilia</taxon>
    </lineage>
</organism>
<sequence>MTEQEQQNDGQRSIERMRWLVAELNRASYNYHVLDAPTIPDAEYDKLYHELLALETEHPEGVDPDSPTRRVGDAPIPEFGQVTHAVPMLSLNNGFTDD</sequence>
<feature type="non-terminal residue" evidence="9">
    <location>
        <position position="98"/>
    </location>
</feature>
<evidence type="ECO:0000256" key="7">
    <source>
        <dbReference type="ARBA" id="ARBA00023027"/>
    </source>
</evidence>
<dbReference type="GO" id="GO:0006281">
    <property type="term" value="P:DNA repair"/>
    <property type="evidence" value="ECO:0007669"/>
    <property type="project" value="UniProtKB-KW"/>
</dbReference>
<accession>A0A422QGA4</accession>
<keyword evidence="10" id="KW-1185">Reference proteome</keyword>
<dbReference type="GO" id="GO:0046872">
    <property type="term" value="F:metal ion binding"/>
    <property type="evidence" value="ECO:0007669"/>
    <property type="project" value="UniProtKB-KW"/>
</dbReference>
<keyword evidence="8" id="KW-0234">DNA repair</keyword>
<dbReference type="Proteomes" id="UP000283254">
    <property type="component" value="Unassembled WGS sequence"/>
</dbReference>
<keyword evidence="3" id="KW-0479">Metal-binding</keyword>